<name>A0ACC2X2M3_9TREE</name>
<evidence type="ECO:0000313" key="2">
    <source>
        <dbReference type="Proteomes" id="UP001243375"/>
    </source>
</evidence>
<dbReference type="EMBL" id="JASBWU010000012">
    <property type="protein sequence ID" value="KAJ9117537.1"/>
    <property type="molecule type" value="Genomic_DNA"/>
</dbReference>
<gene>
    <name evidence="1" type="ORF">QFC22_004387</name>
</gene>
<sequence length="130" mass="15006">MYQNDGYDQLAETVIAMMPSTTTTLDHCLHFFFPKIIFRAGQTPPDDRHDIFSYNNIDVWLVALSMRNTGFADPGIIRTLLQGIEDDEGVDQDPSWQECLSTQPRITFEQQAVDSDHSQYQKLEQDFDQQ</sequence>
<protein>
    <submittedName>
        <fullName evidence="1">Uncharacterized protein</fullName>
    </submittedName>
</protein>
<keyword evidence="2" id="KW-1185">Reference proteome</keyword>
<dbReference type="Proteomes" id="UP001243375">
    <property type="component" value="Unassembled WGS sequence"/>
</dbReference>
<reference evidence="1" key="1">
    <citation type="submission" date="2023-04" db="EMBL/GenBank/DDBJ databases">
        <title>Draft Genome sequencing of Naganishia species isolated from polar environments using Oxford Nanopore Technology.</title>
        <authorList>
            <person name="Leo P."/>
            <person name="Venkateswaran K."/>
        </authorList>
    </citation>
    <scope>NUCLEOTIDE SEQUENCE</scope>
    <source>
        <strain evidence="1">MNA-CCFEE 5425</strain>
    </source>
</reference>
<evidence type="ECO:0000313" key="1">
    <source>
        <dbReference type="EMBL" id="KAJ9117537.1"/>
    </source>
</evidence>
<organism evidence="1 2">
    <name type="scientific">Naganishia vaughanmartiniae</name>
    <dbReference type="NCBI Taxonomy" id="1424756"/>
    <lineage>
        <taxon>Eukaryota</taxon>
        <taxon>Fungi</taxon>
        <taxon>Dikarya</taxon>
        <taxon>Basidiomycota</taxon>
        <taxon>Agaricomycotina</taxon>
        <taxon>Tremellomycetes</taxon>
        <taxon>Filobasidiales</taxon>
        <taxon>Filobasidiaceae</taxon>
        <taxon>Naganishia</taxon>
    </lineage>
</organism>
<accession>A0ACC2X2M3</accession>
<comment type="caution">
    <text evidence="1">The sequence shown here is derived from an EMBL/GenBank/DDBJ whole genome shotgun (WGS) entry which is preliminary data.</text>
</comment>
<proteinExistence type="predicted"/>